<reference evidence="2 3" key="1">
    <citation type="submission" date="2020-08" db="EMBL/GenBank/DDBJ databases">
        <title>Novel species isolated from subtropical streams in China.</title>
        <authorList>
            <person name="Lu H."/>
        </authorList>
    </citation>
    <scope>NUCLEOTIDE SEQUENCE [LARGE SCALE GENOMIC DNA]</scope>
    <source>
        <strain evidence="2 3">KACC 16656</strain>
    </source>
</reference>
<gene>
    <name evidence="2" type="ORF">H8K52_20405</name>
</gene>
<dbReference type="EMBL" id="JACOFW010000051">
    <property type="protein sequence ID" value="MBC3809702.1"/>
    <property type="molecule type" value="Genomic_DNA"/>
</dbReference>
<organism evidence="2 3">
    <name type="scientific">Undibacterium seohonense</name>
    <dbReference type="NCBI Taxonomy" id="1344950"/>
    <lineage>
        <taxon>Bacteria</taxon>
        <taxon>Pseudomonadati</taxon>
        <taxon>Pseudomonadota</taxon>
        <taxon>Betaproteobacteria</taxon>
        <taxon>Burkholderiales</taxon>
        <taxon>Oxalobacteraceae</taxon>
        <taxon>Undibacterium</taxon>
    </lineage>
</organism>
<dbReference type="Proteomes" id="UP000648257">
    <property type="component" value="Unassembled WGS sequence"/>
</dbReference>
<dbReference type="RefSeq" id="WP_186924759.1">
    <property type="nucleotide sequence ID" value="NZ_JACOFW010000051.1"/>
</dbReference>
<evidence type="ECO:0000313" key="2">
    <source>
        <dbReference type="EMBL" id="MBC3809702.1"/>
    </source>
</evidence>
<sequence length="94" mass="9936">MKTPSPSVIPAETSIVLSKDLGNLIKNARKASNIPIDQAAMLCGVSKQFLSDLEHGKPSIQFEKAVAVALQLGIELIARPRGLSALKSGNGVER</sequence>
<comment type="caution">
    <text evidence="2">The sequence shown here is derived from an EMBL/GenBank/DDBJ whole genome shotgun (WGS) entry which is preliminary data.</text>
</comment>
<feature type="domain" description="HTH cro/C1-type" evidence="1">
    <location>
        <begin position="25"/>
        <end position="83"/>
    </location>
</feature>
<evidence type="ECO:0000259" key="1">
    <source>
        <dbReference type="PROSITE" id="PS50943"/>
    </source>
</evidence>
<dbReference type="Pfam" id="PF01381">
    <property type="entry name" value="HTH_3"/>
    <property type="match status" value="1"/>
</dbReference>
<accession>A0ABR6XA27</accession>
<dbReference type="SMART" id="SM00530">
    <property type="entry name" value="HTH_XRE"/>
    <property type="match status" value="1"/>
</dbReference>
<name>A0ABR6XA27_9BURK</name>
<dbReference type="InterPro" id="IPR010982">
    <property type="entry name" value="Lambda_DNA-bd_dom_sf"/>
</dbReference>
<dbReference type="SUPFAM" id="SSF47413">
    <property type="entry name" value="lambda repressor-like DNA-binding domains"/>
    <property type="match status" value="1"/>
</dbReference>
<protein>
    <submittedName>
        <fullName evidence="2">Helix-turn-helix transcriptional regulator</fullName>
    </submittedName>
</protein>
<proteinExistence type="predicted"/>
<dbReference type="CDD" id="cd00093">
    <property type="entry name" value="HTH_XRE"/>
    <property type="match status" value="1"/>
</dbReference>
<keyword evidence="3" id="KW-1185">Reference proteome</keyword>
<dbReference type="Gene3D" id="1.10.260.40">
    <property type="entry name" value="lambda repressor-like DNA-binding domains"/>
    <property type="match status" value="1"/>
</dbReference>
<dbReference type="PROSITE" id="PS50943">
    <property type="entry name" value="HTH_CROC1"/>
    <property type="match status" value="1"/>
</dbReference>
<dbReference type="InterPro" id="IPR001387">
    <property type="entry name" value="Cro/C1-type_HTH"/>
</dbReference>
<evidence type="ECO:0000313" key="3">
    <source>
        <dbReference type="Proteomes" id="UP000648257"/>
    </source>
</evidence>